<reference evidence="2" key="1">
    <citation type="submission" date="2022-11" db="UniProtKB">
        <authorList>
            <consortium name="WormBaseParasite"/>
        </authorList>
    </citation>
    <scope>IDENTIFICATION</scope>
</reference>
<organism evidence="1 2">
    <name type="scientific">Romanomermis culicivorax</name>
    <name type="common">Nematode worm</name>
    <dbReference type="NCBI Taxonomy" id="13658"/>
    <lineage>
        <taxon>Eukaryota</taxon>
        <taxon>Metazoa</taxon>
        <taxon>Ecdysozoa</taxon>
        <taxon>Nematoda</taxon>
        <taxon>Enoplea</taxon>
        <taxon>Dorylaimia</taxon>
        <taxon>Mermithida</taxon>
        <taxon>Mermithoidea</taxon>
        <taxon>Mermithidae</taxon>
        <taxon>Romanomermis</taxon>
    </lineage>
</organism>
<name>A0A915KPI9_ROMCU</name>
<evidence type="ECO:0000313" key="2">
    <source>
        <dbReference type="WBParaSite" id="nRc.2.0.1.t40701-RA"/>
    </source>
</evidence>
<keyword evidence="1" id="KW-1185">Reference proteome</keyword>
<dbReference type="WBParaSite" id="nRc.2.0.1.t40701-RA">
    <property type="protein sequence ID" value="nRc.2.0.1.t40701-RA"/>
    <property type="gene ID" value="nRc.2.0.1.g40701"/>
</dbReference>
<sequence>MYGNPKRFGVEGMRMRVGRRWYQAFPRGGDGGSQSTAMGSNFSRHNNNNPYGLKPKVIWTNLIIGYPWDNW</sequence>
<protein>
    <submittedName>
        <fullName evidence="2">Uncharacterized protein</fullName>
    </submittedName>
</protein>
<accession>A0A915KPI9</accession>
<evidence type="ECO:0000313" key="1">
    <source>
        <dbReference type="Proteomes" id="UP000887565"/>
    </source>
</evidence>
<dbReference type="Proteomes" id="UP000887565">
    <property type="component" value="Unplaced"/>
</dbReference>
<dbReference type="AlphaFoldDB" id="A0A915KPI9"/>
<proteinExistence type="predicted"/>